<evidence type="ECO:0000313" key="3">
    <source>
        <dbReference type="Proteomes" id="UP000266723"/>
    </source>
</evidence>
<feature type="region of interest" description="Disordered" evidence="1">
    <location>
        <begin position="22"/>
        <end position="55"/>
    </location>
</feature>
<dbReference type="EMBL" id="QGKV02000649">
    <property type="protein sequence ID" value="KAF3581030.1"/>
    <property type="molecule type" value="Genomic_DNA"/>
</dbReference>
<proteinExistence type="predicted"/>
<reference evidence="2 3" key="1">
    <citation type="journal article" date="2020" name="BMC Genomics">
        <title>Intraspecific diversification of the crop wild relative Brassica cretica Lam. using demographic model selection.</title>
        <authorList>
            <person name="Kioukis A."/>
            <person name="Michalopoulou V.A."/>
            <person name="Briers L."/>
            <person name="Pirintsos S."/>
            <person name="Studholme D.J."/>
            <person name="Pavlidis P."/>
            <person name="Sarris P.F."/>
        </authorList>
    </citation>
    <scope>NUCLEOTIDE SEQUENCE [LARGE SCALE GENOMIC DNA]</scope>
    <source>
        <strain evidence="3">cv. PFS-1207/04</strain>
    </source>
</reference>
<accession>A0ABQ7DUZ4</accession>
<feature type="region of interest" description="Disordered" evidence="1">
    <location>
        <begin position="179"/>
        <end position="220"/>
    </location>
</feature>
<gene>
    <name evidence="2" type="ORF">DY000_02031009</name>
</gene>
<protein>
    <submittedName>
        <fullName evidence="2">Uncharacterized protein</fullName>
    </submittedName>
</protein>
<evidence type="ECO:0000256" key="1">
    <source>
        <dbReference type="SAM" id="MobiDB-lite"/>
    </source>
</evidence>
<keyword evidence="3" id="KW-1185">Reference proteome</keyword>
<organism evidence="2 3">
    <name type="scientific">Brassica cretica</name>
    <name type="common">Mustard</name>
    <dbReference type="NCBI Taxonomy" id="69181"/>
    <lineage>
        <taxon>Eukaryota</taxon>
        <taxon>Viridiplantae</taxon>
        <taxon>Streptophyta</taxon>
        <taxon>Embryophyta</taxon>
        <taxon>Tracheophyta</taxon>
        <taxon>Spermatophyta</taxon>
        <taxon>Magnoliopsida</taxon>
        <taxon>eudicotyledons</taxon>
        <taxon>Gunneridae</taxon>
        <taxon>Pentapetalae</taxon>
        <taxon>rosids</taxon>
        <taxon>malvids</taxon>
        <taxon>Brassicales</taxon>
        <taxon>Brassicaceae</taxon>
        <taxon>Brassiceae</taxon>
        <taxon>Brassica</taxon>
    </lineage>
</organism>
<evidence type="ECO:0000313" key="2">
    <source>
        <dbReference type="EMBL" id="KAF3581030.1"/>
    </source>
</evidence>
<feature type="compositionally biased region" description="Polar residues" evidence="1">
    <location>
        <begin position="183"/>
        <end position="193"/>
    </location>
</feature>
<sequence length="371" mass="41829">MDFVVASDRDFWRWQSPARTSLEQPQIATMKEKPSHHPKREISAQQTRFGETEERSIKYESDPRTVNFISILPLIQKEPGNGQDIIGKISMPAFQIIYPIVKSTYVCVYDQPGDEATLVKKMVSDRSDLGVSRPWRRNSVCRPETSTLGVVYAAAQLSRPVVPRLRDGFRGGSDRDFWGLQSPAGTSPEQPQIATMKEKPSHHPKKEIRAQQTRFGGTEERSIKYESDPRTVNFISVLPLIQKEPGNRRDIIGKISILAFQIIYPIVKSTYICVYNQPGDEATLVKKMVSDRSDLGVSRPWRRNSVCRPETSTLGVVYAAAQLSRPVVPRLRGDLGVSRPWRRNSVCRPETSTLGVVYAAAQLSRPVVPRL</sequence>
<comment type="caution">
    <text evidence="2">The sequence shown here is derived from an EMBL/GenBank/DDBJ whole genome shotgun (WGS) entry which is preliminary data.</text>
</comment>
<name>A0ABQ7DUZ4_BRACR</name>
<dbReference type="Proteomes" id="UP000266723">
    <property type="component" value="Unassembled WGS sequence"/>
</dbReference>